<reference evidence="3 4" key="1">
    <citation type="submission" date="2024-06" db="EMBL/GenBank/DDBJ databases">
        <title>Genomic Encyclopedia of Type Strains, Phase IV (KMG-IV): sequencing the most valuable type-strain genomes for metagenomic binning, comparative biology and taxonomic classification.</title>
        <authorList>
            <person name="Goeker M."/>
        </authorList>
    </citation>
    <scope>NUCLEOTIDE SEQUENCE [LARGE SCALE GENOMIC DNA]</scope>
    <source>
        <strain evidence="3 4">DSM 26128</strain>
    </source>
</reference>
<dbReference type="InterPro" id="IPR027417">
    <property type="entry name" value="P-loop_NTPase"/>
</dbReference>
<dbReference type="Gene3D" id="3.40.50.300">
    <property type="entry name" value="P-loop containing nucleotide triphosphate hydrolases"/>
    <property type="match status" value="1"/>
</dbReference>
<dbReference type="Proteomes" id="UP001549099">
    <property type="component" value="Unassembled WGS sequence"/>
</dbReference>
<keyword evidence="1" id="KW-0175">Coiled coil</keyword>
<accession>A0ABV2GAA7</accession>
<dbReference type="Pfam" id="PF13086">
    <property type="entry name" value="AAA_11"/>
    <property type="match status" value="1"/>
</dbReference>
<feature type="coiled-coil region" evidence="1">
    <location>
        <begin position="438"/>
        <end position="468"/>
    </location>
</feature>
<organism evidence="3 4">
    <name type="scientific">Bhargavaea ullalensis</name>
    <dbReference type="NCBI Taxonomy" id="1265685"/>
    <lineage>
        <taxon>Bacteria</taxon>
        <taxon>Bacillati</taxon>
        <taxon>Bacillota</taxon>
        <taxon>Bacilli</taxon>
        <taxon>Bacillales</taxon>
        <taxon>Caryophanaceae</taxon>
        <taxon>Bhargavaea</taxon>
    </lineage>
</organism>
<gene>
    <name evidence="3" type="ORF">ABID49_001101</name>
</gene>
<dbReference type="SUPFAM" id="SSF52540">
    <property type="entry name" value="P-loop containing nucleoside triphosphate hydrolases"/>
    <property type="match status" value="2"/>
</dbReference>
<evidence type="ECO:0000259" key="2">
    <source>
        <dbReference type="Pfam" id="PF13086"/>
    </source>
</evidence>
<dbReference type="EMBL" id="JBEPLW010000004">
    <property type="protein sequence ID" value="MET3575217.1"/>
    <property type="molecule type" value="Genomic_DNA"/>
</dbReference>
<protein>
    <recommendedName>
        <fullName evidence="2">DNA2/NAM7 helicase helicase domain-containing protein</fullName>
    </recommendedName>
</protein>
<name>A0ABV2GAA7_9BACL</name>
<evidence type="ECO:0000313" key="4">
    <source>
        <dbReference type="Proteomes" id="UP001549099"/>
    </source>
</evidence>
<proteinExistence type="predicted"/>
<evidence type="ECO:0000256" key="1">
    <source>
        <dbReference type="SAM" id="Coils"/>
    </source>
</evidence>
<evidence type="ECO:0000313" key="3">
    <source>
        <dbReference type="EMBL" id="MET3575217.1"/>
    </source>
</evidence>
<comment type="caution">
    <text evidence="3">The sequence shown here is derived from an EMBL/GenBank/DDBJ whole genome shotgun (WGS) entry which is preliminary data.</text>
</comment>
<feature type="domain" description="DNA2/NAM7 helicase helicase" evidence="2">
    <location>
        <begin position="334"/>
        <end position="479"/>
    </location>
</feature>
<dbReference type="InterPro" id="IPR041677">
    <property type="entry name" value="DNA2/NAM7_AAA_11"/>
</dbReference>
<keyword evidence="4" id="KW-1185">Reference proteome</keyword>
<sequence length="599" mass="68521">MNMLTGKIKRDFREYDRVWTVGELRSGFDCLVGDDCSAAGSEFEIRRPRITEAERIPPVRPVALQGWLTGEVSGRGSFPERIERKAVQEEDGVTRYAEFDENEERVRVYGCWRREWEAWSQNLRSKETALALYEEFFNLLTRFENEGENLELVLGEGLLLWNHPDPSIGLIRTPVLSSKLELTFDAVNGVIAAKPVEDLFVFEQEPFMGVTFPHSRQAEELIASIPEVGLGESEEIRRFLKEFVHLIDANGRYSEEKEPGRTTSVPVAYPRKMFLLRSKQSRVIRDDLSQIVGGIRSGSIDLSPAVLSLIGGEVTEQTVSDKLTDDILYFPLPSNEQQKDIVERIGTHFGVTVQGPPGTGKTHTIANLVSHFLAEGKKVLITSQKESPLKVLKNKIPEEIRDLCVPVLGGGRESLQDIEASTRLISEKLGELDPQKLHRSVEQDRDDLLESREREEELVQKLNEYAKEEGTPIEWRNERLTKPEAAKRLAEQTVDAGWIPDRIDLDEGFPLGEVEFRQLWQLKNEIGPEWFRLAEQWLPDPEKDLISQQRLKWLANDRAVLEKELEEARRLISWNDWPADAQSLRTLEDTVRQAVEHLR</sequence>